<dbReference type="Gene3D" id="2.60.120.570">
    <property type="entry name" value="Particulate methane monooxygenase, b subunit. Chain: A, domain 1"/>
    <property type="match status" value="1"/>
</dbReference>
<dbReference type="InterPro" id="IPR006833">
    <property type="entry name" value="NH3_CH4_mOase_B"/>
</dbReference>
<dbReference type="OrthoDB" id="178549at2"/>
<keyword evidence="1" id="KW-1133">Transmembrane helix</keyword>
<reference evidence="2 3" key="1">
    <citation type="journal article" date="2019" name="ISME J.">
        <title>Candidatus Macondimonas diazotrophica, a novel gammaproteobacterial genus dominating crude-oil-contaminated coastal sediments.</title>
        <authorList>
            <person name="Karthikeyan S."/>
            <person name="Konstantinidis K."/>
        </authorList>
    </citation>
    <scope>NUCLEOTIDE SEQUENCE [LARGE SCALE GENOMIC DNA]</scope>
    <source>
        <strain evidence="2 3">KTK01</strain>
    </source>
</reference>
<dbReference type="InterPro" id="IPR023141">
    <property type="entry name" value="NH3_CH4_mOase_suB_hlx_hairpin"/>
</dbReference>
<dbReference type="NCBIfam" id="NF041640">
    <property type="entry name" value="AmoB_BACT"/>
    <property type="match status" value="1"/>
</dbReference>
<dbReference type="EMBL" id="SRIO01000008">
    <property type="protein sequence ID" value="TFZ82518.1"/>
    <property type="molecule type" value="Genomic_DNA"/>
</dbReference>
<dbReference type="Gene3D" id="2.60.40.1580">
    <property type="entry name" value="Particulate methane monooxygenase, b subunit. Chain: A, domain 3"/>
    <property type="match status" value="1"/>
</dbReference>
<organism evidence="2 3">
    <name type="scientific">Candidatus Macondimonas diazotrophica</name>
    <dbReference type="NCBI Taxonomy" id="2305248"/>
    <lineage>
        <taxon>Bacteria</taxon>
        <taxon>Pseudomonadati</taxon>
        <taxon>Pseudomonadota</taxon>
        <taxon>Gammaproteobacteria</taxon>
        <taxon>Chromatiales</taxon>
        <taxon>Ectothiorhodospiraceae</taxon>
        <taxon>Candidatus Macondimonas</taxon>
    </lineage>
</organism>
<evidence type="ECO:0000313" key="3">
    <source>
        <dbReference type="Proteomes" id="UP000297890"/>
    </source>
</evidence>
<gene>
    <name evidence="2" type="ORF">E4680_07355</name>
</gene>
<feature type="transmembrane region" description="Helical" evidence="1">
    <location>
        <begin position="186"/>
        <end position="204"/>
    </location>
</feature>
<keyword evidence="3" id="KW-1185">Reference proteome</keyword>
<dbReference type="GO" id="GO:0004497">
    <property type="term" value="F:monooxygenase activity"/>
    <property type="evidence" value="ECO:0007669"/>
    <property type="project" value="UniProtKB-KW"/>
</dbReference>
<keyword evidence="1" id="KW-0472">Membrane</keyword>
<proteinExistence type="predicted"/>
<comment type="caution">
    <text evidence="2">The sequence shown here is derived from an EMBL/GenBank/DDBJ whole genome shotgun (WGS) entry which is preliminary data.</text>
</comment>
<dbReference type="Gene3D" id="1.10.287.710">
    <property type="entry name" value="Helix hairpin bin"/>
    <property type="match status" value="1"/>
</dbReference>
<dbReference type="Proteomes" id="UP000297890">
    <property type="component" value="Unassembled WGS sequence"/>
</dbReference>
<accession>A0A4Z0F9I2</accession>
<dbReference type="RefSeq" id="WP_135281764.1">
    <property type="nucleotide sequence ID" value="NZ_SRIO01000008.1"/>
</dbReference>
<dbReference type="Pfam" id="PF04744">
    <property type="entry name" value="Monooxygenase_B"/>
    <property type="match status" value="1"/>
</dbReference>
<evidence type="ECO:0000256" key="1">
    <source>
        <dbReference type="SAM" id="Phobius"/>
    </source>
</evidence>
<dbReference type="InterPro" id="IPR023301">
    <property type="entry name" value="NH3_CH4_mOase_suB_N"/>
</dbReference>
<feature type="transmembrane region" description="Helical" evidence="1">
    <location>
        <begin position="235"/>
        <end position="257"/>
    </location>
</feature>
<keyword evidence="2" id="KW-0503">Monooxygenase</keyword>
<protein>
    <submittedName>
        <fullName evidence="2">Methane monooxygenase/ammonia monooxygenase subunit B</fullName>
    </submittedName>
</protein>
<keyword evidence="2" id="KW-0560">Oxidoreductase</keyword>
<dbReference type="AlphaFoldDB" id="A0A4Z0F9I2"/>
<dbReference type="InterPro" id="IPR023303">
    <property type="entry name" value="NH3_CH4_mOase_suB_C"/>
</dbReference>
<name>A0A4Z0F9I2_9GAMM</name>
<evidence type="ECO:0000313" key="2">
    <source>
        <dbReference type="EMBL" id="TFZ82518.1"/>
    </source>
</evidence>
<keyword evidence="1" id="KW-0812">Transmembrane</keyword>
<sequence>MKHTSQIFLRPIILMLLMWSFVPPVAFGHGEIAQMAGIRMRTIHWFDTQIEPTQVKVNDIVTVRGKFMVSGHWPDYVAKPEEWVFLNVGVPGPVFIRLDATVNGMPQYQSTAFKRGEFYEYEVRLKARVPGEWHVHPLINIWEAGPISGPARFVQITGDKADFTNTVTLMDGETVDVERYGLASMWSIHLLWVVVGLLWVGYWFRRLPVIMRRYVTVQRFGEHEAERRLISIKDIVVSTAFVMAILGMTLGMMMWSFNRYEITIPLQTGKVEAPVIPLPESEQQVDVKVERALFDLPARRMDLTLQVTNRSVEPVRIGQFVTGYARFVDAAVLQDRKSDRYDPVAPSGLRSDVEWIGPGQTQIVNLTVADALWEEQRLTDIVAEPDLRFAGLLFFYGTDGQRHIREIGARMTPNFLPGFVPVNRHEGHAANRPRESVS</sequence>